<dbReference type="InterPro" id="IPR023900">
    <property type="entry name" value="CN_Hdrtase_asu/SCN_Hdrlase_gsu"/>
</dbReference>
<protein>
    <submittedName>
        <fullName evidence="5">Nitrile hydratase</fullName>
    </submittedName>
</protein>
<accession>A0A543KWG5</accession>
<proteinExistence type="inferred from homology"/>
<feature type="binding site" evidence="3">
    <location>
        <position position="104"/>
    </location>
    <ligand>
        <name>Fe(3+)</name>
        <dbReference type="ChEBI" id="CHEBI:29034"/>
    </ligand>
</feature>
<comment type="similarity">
    <text evidence="1">Belongs to the nitrile hydratase subunit alpha family.</text>
</comment>
<dbReference type="GO" id="GO:0003824">
    <property type="term" value="F:catalytic activity"/>
    <property type="evidence" value="ECO:0007669"/>
    <property type="project" value="InterPro"/>
</dbReference>
<reference evidence="5 6" key="1">
    <citation type="submission" date="2019-06" db="EMBL/GenBank/DDBJ databases">
        <title>Genomic Encyclopedia of Archaeal and Bacterial Type Strains, Phase II (KMG-II): from individual species to whole genera.</title>
        <authorList>
            <person name="Goeker M."/>
        </authorList>
    </citation>
    <scope>NUCLEOTIDE SEQUENCE [LARGE SCALE GENOMIC DNA]</scope>
    <source>
        <strain evidence="5 6">DSM 7270</strain>
    </source>
</reference>
<dbReference type="AlphaFoldDB" id="A0A543KWG5"/>
<comment type="caution">
    <text evidence="5">The sequence shown here is derived from an EMBL/GenBank/DDBJ whole genome shotgun (WGS) entry which is preliminary data.</text>
</comment>
<keyword evidence="3" id="KW-0408">Iron</keyword>
<gene>
    <name evidence="5" type="ORF">BDD18_4081</name>
</gene>
<dbReference type="SUPFAM" id="SSF56209">
    <property type="entry name" value="Nitrile hydratase alpha chain"/>
    <property type="match status" value="1"/>
</dbReference>
<feature type="binding site" evidence="3">
    <location>
        <position position="102"/>
    </location>
    <ligand>
        <name>Fe(3+)</name>
        <dbReference type="ChEBI" id="CHEBI:29034"/>
    </ligand>
</feature>
<dbReference type="GO" id="GO:0046914">
    <property type="term" value="F:transition metal ion binding"/>
    <property type="evidence" value="ECO:0007669"/>
    <property type="project" value="InterPro"/>
</dbReference>
<dbReference type="RefSeq" id="WP_142085514.1">
    <property type="nucleotide sequence ID" value="NZ_VFPV01000004.1"/>
</dbReference>
<dbReference type="InterPro" id="IPR004232">
    <property type="entry name" value="CN_Hdrtase_a/SCN_Hdrlase_g"/>
</dbReference>
<feature type="domain" description="Nitrile hydratase alpha/Thiocyanate hydrolase gamma" evidence="4">
    <location>
        <begin position="7"/>
        <end position="189"/>
    </location>
</feature>
<sequence>MQHQASIENRVDALFVLTKDLGLVDDHTISDYEDLVMHQWLPDNGAKLVAKAWTDPAFKPQLLADGRAAAESLGFGFPKHHKHLVVLENTSELHNIICCSLCSCTAYTIIGMAPDWYKNLEYRARIVREARTVLGEMGLKLPESMRLKVWDTTADTRYMVLPARPEGTDGWSEEQLATLVTQDCLIGAARLEAPFAPAITTASEGV</sequence>
<dbReference type="PIRSF" id="PIRSF001426">
    <property type="entry name" value="NHase_alpha"/>
    <property type="match status" value="1"/>
</dbReference>
<feature type="binding site" evidence="3">
    <location>
        <position position="99"/>
    </location>
    <ligand>
        <name>Fe(3+)</name>
        <dbReference type="ChEBI" id="CHEBI:29034"/>
    </ligand>
</feature>
<dbReference type="Pfam" id="PF02979">
    <property type="entry name" value="NHase_alpha"/>
    <property type="match status" value="1"/>
</dbReference>
<evidence type="ECO:0000256" key="1">
    <source>
        <dbReference type="ARBA" id="ARBA00009363"/>
    </source>
</evidence>
<keyword evidence="2 3" id="KW-0479">Metal-binding</keyword>
<name>A0A543KWG5_9BURK</name>
<evidence type="ECO:0000313" key="6">
    <source>
        <dbReference type="Proteomes" id="UP000316993"/>
    </source>
</evidence>
<dbReference type="InterPro" id="IPR036648">
    <property type="entry name" value="CN_Hdrase_a/SCN_Hdrase_g_sf"/>
</dbReference>
<dbReference type="EMBL" id="VFPV01000004">
    <property type="protein sequence ID" value="TQM99424.1"/>
    <property type="molecule type" value="Genomic_DNA"/>
</dbReference>
<dbReference type="Proteomes" id="UP000316993">
    <property type="component" value="Unassembled WGS sequence"/>
</dbReference>
<feature type="binding site" evidence="3">
    <location>
        <position position="103"/>
    </location>
    <ligand>
        <name>Fe(3+)</name>
        <dbReference type="ChEBI" id="CHEBI:29034"/>
    </ligand>
</feature>
<evidence type="ECO:0000256" key="2">
    <source>
        <dbReference type="ARBA" id="ARBA00022723"/>
    </source>
</evidence>
<organism evidence="5 6">
    <name type="scientific">Acidovorax temperans</name>
    <dbReference type="NCBI Taxonomy" id="80878"/>
    <lineage>
        <taxon>Bacteria</taxon>
        <taxon>Pseudomonadati</taxon>
        <taxon>Pseudomonadota</taxon>
        <taxon>Betaproteobacteria</taxon>
        <taxon>Burkholderiales</taxon>
        <taxon>Comamonadaceae</taxon>
        <taxon>Acidovorax</taxon>
    </lineage>
</organism>
<dbReference type="Gene3D" id="3.90.330.10">
    <property type="entry name" value="Nitrile hydratase alpha /Thiocyanate hydrolase gamma"/>
    <property type="match status" value="1"/>
</dbReference>
<evidence type="ECO:0000256" key="3">
    <source>
        <dbReference type="PIRSR" id="PIRSR001426-1"/>
    </source>
</evidence>
<evidence type="ECO:0000259" key="4">
    <source>
        <dbReference type="Pfam" id="PF02979"/>
    </source>
</evidence>
<evidence type="ECO:0000313" key="5">
    <source>
        <dbReference type="EMBL" id="TQM99424.1"/>
    </source>
</evidence>